<feature type="active site" description="Proton donor/acceptor" evidence="4">
    <location>
        <position position="119"/>
    </location>
</feature>
<evidence type="ECO:0000313" key="8">
    <source>
        <dbReference type="Proteomes" id="UP000242712"/>
    </source>
</evidence>
<feature type="transmembrane region" description="Helical" evidence="6">
    <location>
        <begin position="7"/>
        <end position="25"/>
    </location>
</feature>
<evidence type="ECO:0000256" key="4">
    <source>
        <dbReference type="PIRSR" id="PIRSR605754-1"/>
    </source>
</evidence>
<dbReference type="AlphaFoldDB" id="A0A2K4FCA8"/>
<evidence type="ECO:0000256" key="5">
    <source>
        <dbReference type="SAM" id="MobiDB-lite"/>
    </source>
</evidence>
<evidence type="ECO:0000313" key="7">
    <source>
        <dbReference type="EMBL" id="POA08998.1"/>
    </source>
</evidence>
<dbReference type="NCBIfam" id="TIGR01076">
    <property type="entry name" value="sortase_fam"/>
    <property type="match status" value="1"/>
</dbReference>
<keyword evidence="2" id="KW-0378">Hydrolase</keyword>
<protein>
    <submittedName>
        <fullName evidence="7">Sortase</fullName>
    </submittedName>
</protein>
<accession>A0A2K4FCA8</accession>
<dbReference type="Proteomes" id="UP000242712">
    <property type="component" value="Unassembled WGS sequence"/>
</dbReference>
<dbReference type="RefSeq" id="WP_049408235.1">
    <property type="nucleotide sequence ID" value="NZ_CBCRVO010000002.1"/>
</dbReference>
<proteinExistence type="predicted"/>
<dbReference type="SUPFAM" id="SSF63817">
    <property type="entry name" value="Sortase"/>
    <property type="match status" value="1"/>
</dbReference>
<dbReference type="GO" id="GO:0008234">
    <property type="term" value="F:cysteine-type peptidase activity"/>
    <property type="evidence" value="ECO:0007669"/>
    <property type="project" value="UniProtKB-KW"/>
</dbReference>
<keyword evidence="3" id="KW-0788">Thiol protease</keyword>
<evidence type="ECO:0000256" key="3">
    <source>
        <dbReference type="ARBA" id="ARBA00022807"/>
    </source>
</evidence>
<dbReference type="Pfam" id="PF04203">
    <property type="entry name" value="Sortase"/>
    <property type="match status" value="1"/>
</dbReference>
<dbReference type="EMBL" id="PPPX01000011">
    <property type="protein sequence ID" value="POA08998.1"/>
    <property type="molecule type" value="Genomic_DNA"/>
</dbReference>
<keyword evidence="6" id="KW-1133">Transmembrane helix</keyword>
<feature type="region of interest" description="Disordered" evidence="5">
    <location>
        <begin position="47"/>
        <end position="72"/>
    </location>
</feature>
<name>A0A2K4FCA8_9STAP</name>
<keyword evidence="8" id="KW-1185">Reference proteome</keyword>
<dbReference type="InterPro" id="IPR023365">
    <property type="entry name" value="Sortase_dom-sf"/>
</dbReference>
<dbReference type="InterPro" id="IPR005754">
    <property type="entry name" value="Sortase"/>
</dbReference>
<gene>
    <name evidence="7" type="ORF">CD039_08405</name>
</gene>
<dbReference type="InterPro" id="IPR042007">
    <property type="entry name" value="Sortase_A"/>
</dbReference>
<keyword evidence="1" id="KW-0645">Protease</keyword>
<evidence type="ECO:0000256" key="6">
    <source>
        <dbReference type="SAM" id="Phobius"/>
    </source>
</evidence>
<evidence type="ECO:0000256" key="2">
    <source>
        <dbReference type="ARBA" id="ARBA00022801"/>
    </source>
</evidence>
<feature type="active site" description="Acyl-thioester intermediate" evidence="4">
    <location>
        <position position="183"/>
    </location>
</feature>
<reference evidence="7 8" key="1">
    <citation type="submission" date="2017-08" db="EMBL/GenBank/DDBJ databases">
        <title>Draft genome sequences of 64 type strains of genus Staph aureus.</title>
        <authorList>
            <person name="Cole K."/>
            <person name="Golubchik T."/>
            <person name="Russell J."/>
            <person name="Foster D."/>
            <person name="Llewelyn M."/>
            <person name="Wilson D."/>
            <person name="Crook D."/>
            <person name="Paul J."/>
        </authorList>
    </citation>
    <scope>NUCLEOTIDE SEQUENCE [LARGE SCALE GENOMIC DNA]</scope>
    <source>
        <strain evidence="7 8">DSM 29875</strain>
    </source>
</reference>
<organism evidence="7 8">
    <name type="scientific">Staphylococcus argensis</name>
    <dbReference type="NCBI Taxonomy" id="1607738"/>
    <lineage>
        <taxon>Bacteria</taxon>
        <taxon>Bacillati</taxon>
        <taxon>Bacillota</taxon>
        <taxon>Bacilli</taxon>
        <taxon>Bacillales</taxon>
        <taxon>Staphylococcaceae</taxon>
        <taxon>Staphylococcus</taxon>
    </lineage>
</organism>
<dbReference type="GO" id="GO:0006508">
    <property type="term" value="P:proteolysis"/>
    <property type="evidence" value="ECO:0007669"/>
    <property type="project" value="UniProtKB-KW"/>
</dbReference>
<evidence type="ECO:0000256" key="1">
    <source>
        <dbReference type="ARBA" id="ARBA00022670"/>
    </source>
</evidence>
<keyword evidence="6" id="KW-0472">Membrane</keyword>
<dbReference type="CDD" id="cd06165">
    <property type="entry name" value="Sortase_A"/>
    <property type="match status" value="1"/>
</dbReference>
<dbReference type="Gene3D" id="2.40.260.10">
    <property type="entry name" value="Sortase"/>
    <property type="match status" value="1"/>
</dbReference>
<sequence>MKKWGSRLLTLVGVILILAAIYMFMKPHIDNYFTQKDNEDKIEHYDKNNQKQHKEKKSESTPQIPKDPSKMAGYISVPDAEIKTPVYPGPATPEQLNRGVSFAEKDESMSDQNVAIAGHTFTDRDHYQFTNLPAAHKGSKVYLTIDGQKRTYKISKIYDVNPDDVKVLDEHKSDKQQLTLITCDKYNQQTGQWEKRKIFEAQAA</sequence>
<keyword evidence="6" id="KW-0812">Transmembrane</keyword>
<dbReference type="OrthoDB" id="2987398at2"/>
<comment type="caution">
    <text evidence="7">The sequence shown here is derived from an EMBL/GenBank/DDBJ whole genome shotgun (WGS) entry which is preliminary data.</text>
</comment>
<dbReference type="GeneID" id="98298370"/>